<keyword evidence="5" id="KW-1185">Reference proteome</keyword>
<evidence type="ECO:0000313" key="4">
    <source>
        <dbReference type="EMBL" id="OMJ72626.1"/>
    </source>
</evidence>
<dbReference type="EMBL" id="MPUH01000885">
    <property type="protein sequence ID" value="OMJ72626.1"/>
    <property type="molecule type" value="Genomic_DNA"/>
</dbReference>
<keyword evidence="1" id="KW-0175">Coiled coil</keyword>
<keyword evidence="2" id="KW-0812">Transmembrane</keyword>
<evidence type="ECO:0000313" key="5">
    <source>
        <dbReference type="Proteomes" id="UP000187209"/>
    </source>
</evidence>
<dbReference type="Proteomes" id="UP000187209">
    <property type="component" value="Unassembled WGS sequence"/>
</dbReference>
<keyword evidence="2" id="KW-1133">Transmembrane helix</keyword>
<dbReference type="AlphaFoldDB" id="A0A1R2AW20"/>
<evidence type="ECO:0000256" key="2">
    <source>
        <dbReference type="SAM" id="Phobius"/>
    </source>
</evidence>
<accession>A0A1R2AW20</accession>
<name>A0A1R2AW20_9CILI</name>
<comment type="caution">
    <text evidence="3">The sequence shown here is derived from an EMBL/GenBank/DDBJ whole genome shotgun (WGS) entry which is preliminary data.</text>
</comment>
<proteinExistence type="predicted"/>
<evidence type="ECO:0000256" key="1">
    <source>
        <dbReference type="SAM" id="Coils"/>
    </source>
</evidence>
<reference evidence="3 5" key="1">
    <citation type="submission" date="2016-11" db="EMBL/GenBank/DDBJ databases">
        <title>The macronuclear genome of Stentor coeruleus: a giant cell with tiny introns.</title>
        <authorList>
            <person name="Slabodnick M."/>
            <person name="Ruby J.G."/>
            <person name="Reiff S.B."/>
            <person name="Swart E.C."/>
            <person name="Gosai S."/>
            <person name="Prabakaran S."/>
            <person name="Witkowska E."/>
            <person name="Larue G.E."/>
            <person name="Fisher S."/>
            <person name="Freeman R.M."/>
            <person name="Gunawardena J."/>
            <person name="Chu W."/>
            <person name="Stover N.A."/>
            <person name="Gregory B.D."/>
            <person name="Nowacki M."/>
            <person name="Derisi J."/>
            <person name="Roy S.W."/>
            <person name="Marshall W.F."/>
            <person name="Sood P."/>
        </authorList>
    </citation>
    <scope>NUCLEOTIDE SEQUENCE [LARGE SCALE GENOMIC DNA]</scope>
    <source>
        <strain evidence="3">WM001</strain>
    </source>
</reference>
<evidence type="ECO:0008006" key="6">
    <source>
        <dbReference type="Google" id="ProtNLM"/>
    </source>
</evidence>
<feature type="transmembrane region" description="Helical" evidence="2">
    <location>
        <begin position="128"/>
        <end position="151"/>
    </location>
</feature>
<feature type="coiled-coil region" evidence="1">
    <location>
        <begin position="95"/>
        <end position="122"/>
    </location>
</feature>
<keyword evidence="2" id="KW-0472">Membrane</keyword>
<dbReference type="EMBL" id="MPUH01001287">
    <property type="protein sequence ID" value="OMJ68739.1"/>
    <property type="molecule type" value="Genomic_DNA"/>
</dbReference>
<sequence>MSNVPLLDKNRVSVPISPIRNSPKNTDNFWTVLENRQKNSPIQSQIYKTKTAEEFMSSLQEDTTKERFRIEKDMKYLTKTFEDCGFIVEFQDNYIQEIDKSLKEAEENSKKVVETLKKAKDKIGCYQSILNSIIVALIIVIILLSILAYFVG</sequence>
<protein>
    <recommendedName>
        <fullName evidence="6">t-SNARE coiled-coil homology domain-containing protein</fullName>
    </recommendedName>
</protein>
<gene>
    <name evidence="4" type="ORF">SteCoe_28880</name>
    <name evidence="3" type="ORF">SteCoe_33714</name>
</gene>
<evidence type="ECO:0000313" key="3">
    <source>
        <dbReference type="EMBL" id="OMJ68739.1"/>
    </source>
</evidence>
<dbReference type="SUPFAM" id="SSF58038">
    <property type="entry name" value="SNARE fusion complex"/>
    <property type="match status" value="1"/>
</dbReference>
<dbReference type="Gene3D" id="1.20.5.110">
    <property type="match status" value="1"/>
</dbReference>
<organism evidence="3 5">
    <name type="scientific">Stentor coeruleus</name>
    <dbReference type="NCBI Taxonomy" id="5963"/>
    <lineage>
        <taxon>Eukaryota</taxon>
        <taxon>Sar</taxon>
        <taxon>Alveolata</taxon>
        <taxon>Ciliophora</taxon>
        <taxon>Postciliodesmatophora</taxon>
        <taxon>Heterotrichea</taxon>
        <taxon>Heterotrichida</taxon>
        <taxon>Stentoridae</taxon>
        <taxon>Stentor</taxon>
    </lineage>
</organism>